<keyword evidence="4" id="KW-0804">Transcription</keyword>
<evidence type="ECO:0000313" key="7">
    <source>
        <dbReference type="Proteomes" id="UP001597294"/>
    </source>
</evidence>
<gene>
    <name evidence="6" type="ORF">ACFSKO_00205</name>
</gene>
<comment type="caution">
    <text evidence="6">The sequence shown here is derived from an EMBL/GenBank/DDBJ whole genome shotgun (WGS) entry which is preliminary data.</text>
</comment>
<dbReference type="PROSITE" id="PS50931">
    <property type="entry name" value="HTH_LYSR"/>
    <property type="match status" value="1"/>
</dbReference>
<protein>
    <submittedName>
        <fullName evidence="6">LysR substrate-binding domain-containing protein</fullName>
    </submittedName>
</protein>
<dbReference type="EMBL" id="JBHUII010000001">
    <property type="protein sequence ID" value="MFD2204011.1"/>
    <property type="molecule type" value="Genomic_DNA"/>
</dbReference>
<dbReference type="Gene3D" id="3.40.190.290">
    <property type="match status" value="1"/>
</dbReference>
<sequence length="302" mass="34416">MTGINIVECMRIFKKVVETGNFTRAAKELRISVAWTAKNVEKLETSLGSTLFIRSTRHLRLTEAGQICYDSTGRVMEELQGLKERLSDETQIPNGKIKIAVPQILAIYGMGHILAEFGKLYPKIKLDVAVNDRFVDLQSEDFDFVFRITKDLKDSRILVRNLGTIQRILCASPTYLKEHGTPNKLDDLSKHQCLVYSWFSEPDQWNFKQGEEEIKVRPNIHLSVNSSPLIKDALLSGSGIGYLPDFIIRNEMSEGLLVPLIQDAEFEAFNLYLLRADDRYQPTRARLFSEFIITSLQKLISA</sequence>
<dbReference type="SUPFAM" id="SSF53850">
    <property type="entry name" value="Periplasmic binding protein-like II"/>
    <property type="match status" value="1"/>
</dbReference>
<evidence type="ECO:0000256" key="4">
    <source>
        <dbReference type="ARBA" id="ARBA00023163"/>
    </source>
</evidence>
<dbReference type="Pfam" id="PF00126">
    <property type="entry name" value="HTH_1"/>
    <property type="match status" value="1"/>
</dbReference>
<evidence type="ECO:0000259" key="5">
    <source>
        <dbReference type="PROSITE" id="PS50931"/>
    </source>
</evidence>
<feature type="domain" description="HTH lysR-type" evidence="5">
    <location>
        <begin position="10"/>
        <end position="62"/>
    </location>
</feature>
<evidence type="ECO:0000256" key="3">
    <source>
        <dbReference type="ARBA" id="ARBA00023125"/>
    </source>
</evidence>
<dbReference type="PANTHER" id="PTHR30537:SF5">
    <property type="entry name" value="HTH-TYPE TRANSCRIPTIONAL ACTIVATOR TTDR-RELATED"/>
    <property type="match status" value="1"/>
</dbReference>
<dbReference type="InterPro" id="IPR036390">
    <property type="entry name" value="WH_DNA-bd_sf"/>
</dbReference>
<dbReference type="RefSeq" id="WP_380247132.1">
    <property type="nucleotide sequence ID" value="NZ_JBHUII010000001.1"/>
</dbReference>
<accession>A0ABW5BF23</accession>
<dbReference type="SUPFAM" id="SSF46785">
    <property type="entry name" value="Winged helix' DNA-binding domain"/>
    <property type="match status" value="1"/>
</dbReference>
<name>A0ABW5BF23_9PROT</name>
<dbReference type="InterPro" id="IPR036388">
    <property type="entry name" value="WH-like_DNA-bd_sf"/>
</dbReference>
<dbReference type="InterPro" id="IPR005119">
    <property type="entry name" value="LysR_subst-bd"/>
</dbReference>
<keyword evidence="3" id="KW-0238">DNA-binding</keyword>
<proteinExistence type="inferred from homology"/>
<dbReference type="Pfam" id="PF03466">
    <property type="entry name" value="LysR_substrate"/>
    <property type="match status" value="1"/>
</dbReference>
<evidence type="ECO:0000313" key="6">
    <source>
        <dbReference type="EMBL" id="MFD2204011.1"/>
    </source>
</evidence>
<dbReference type="Gene3D" id="1.10.10.10">
    <property type="entry name" value="Winged helix-like DNA-binding domain superfamily/Winged helix DNA-binding domain"/>
    <property type="match status" value="1"/>
</dbReference>
<dbReference type="PANTHER" id="PTHR30537">
    <property type="entry name" value="HTH-TYPE TRANSCRIPTIONAL REGULATOR"/>
    <property type="match status" value="1"/>
</dbReference>
<keyword evidence="7" id="KW-1185">Reference proteome</keyword>
<reference evidence="7" key="1">
    <citation type="journal article" date="2019" name="Int. J. Syst. Evol. Microbiol.">
        <title>The Global Catalogue of Microorganisms (GCM) 10K type strain sequencing project: providing services to taxonomists for standard genome sequencing and annotation.</title>
        <authorList>
            <consortium name="The Broad Institute Genomics Platform"/>
            <consortium name="The Broad Institute Genome Sequencing Center for Infectious Disease"/>
            <person name="Wu L."/>
            <person name="Ma J."/>
        </authorList>
    </citation>
    <scope>NUCLEOTIDE SEQUENCE [LARGE SCALE GENOMIC DNA]</scope>
    <source>
        <strain evidence="7">CGMCC 4.7192</strain>
    </source>
</reference>
<evidence type="ECO:0000256" key="1">
    <source>
        <dbReference type="ARBA" id="ARBA00009437"/>
    </source>
</evidence>
<organism evidence="6 7">
    <name type="scientific">Kiloniella antarctica</name>
    <dbReference type="NCBI Taxonomy" id="1550907"/>
    <lineage>
        <taxon>Bacteria</taxon>
        <taxon>Pseudomonadati</taxon>
        <taxon>Pseudomonadota</taxon>
        <taxon>Alphaproteobacteria</taxon>
        <taxon>Rhodospirillales</taxon>
        <taxon>Kiloniellaceae</taxon>
        <taxon>Kiloniella</taxon>
    </lineage>
</organism>
<dbReference type="CDD" id="cd08422">
    <property type="entry name" value="PBP2_CrgA_like"/>
    <property type="match status" value="1"/>
</dbReference>
<dbReference type="InterPro" id="IPR000847">
    <property type="entry name" value="LysR_HTH_N"/>
</dbReference>
<dbReference type="InterPro" id="IPR058163">
    <property type="entry name" value="LysR-type_TF_proteobact-type"/>
</dbReference>
<dbReference type="Proteomes" id="UP001597294">
    <property type="component" value="Unassembled WGS sequence"/>
</dbReference>
<comment type="similarity">
    <text evidence="1">Belongs to the LysR transcriptional regulatory family.</text>
</comment>
<evidence type="ECO:0000256" key="2">
    <source>
        <dbReference type="ARBA" id="ARBA00023015"/>
    </source>
</evidence>
<keyword evidence="2" id="KW-0805">Transcription regulation</keyword>